<dbReference type="AlphaFoldDB" id="A0A2Z6ETH4"/>
<comment type="catalytic activity">
    <reaction evidence="2 4">
        <text>L-methionyl-[protein] + [thioredoxin]-disulfide + H2O = L-methionyl-(S)-S-oxide-[protein] + [thioredoxin]-dithiol</text>
        <dbReference type="Rhea" id="RHEA:14217"/>
        <dbReference type="Rhea" id="RHEA-COMP:10698"/>
        <dbReference type="Rhea" id="RHEA-COMP:10700"/>
        <dbReference type="Rhea" id="RHEA-COMP:12313"/>
        <dbReference type="Rhea" id="RHEA-COMP:12315"/>
        <dbReference type="ChEBI" id="CHEBI:15377"/>
        <dbReference type="ChEBI" id="CHEBI:16044"/>
        <dbReference type="ChEBI" id="CHEBI:29950"/>
        <dbReference type="ChEBI" id="CHEBI:44120"/>
        <dbReference type="ChEBI" id="CHEBI:50058"/>
        <dbReference type="EC" id="1.8.4.11"/>
    </reaction>
</comment>
<dbReference type="PANTHER" id="PTHR43774">
    <property type="entry name" value="PEPTIDE METHIONINE SULFOXIDE REDUCTASE"/>
    <property type="match status" value="1"/>
</dbReference>
<reference evidence="5 6" key="1">
    <citation type="journal article" date="2018" name="Microbes Environ.">
        <title>Comparative Genomic Insights into Endofungal Lifestyles of Two Bacterial Endosymbionts, Mycoavidus cysteinexigens and Burkholderia rhizoxinica.</title>
        <authorList>
            <person name="Sharmin D."/>
            <person name="Guo Y."/>
            <person name="Nishizawa T."/>
            <person name="Ohshima S."/>
            <person name="Sato Y."/>
            <person name="Takashima Y."/>
            <person name="Narisawa K."/>
            <person name="Ohta H."/>
        </authorList>
    </citation>
    <scope>NUCLEOTIDE SEQUENCE [LARGE SCALE GENOMIC DNA]</scope>
    <source>
        <strain evidence="5 6">B1-EB</strain>
    </source>
</reference>
<dbReference type="EMBL" id="AP018150">
    <property type="protein sequence ID" value="BBE08723.1"/>
    <property type="molecule type" value="Genomic_DNA"/>
</dbReference>
<evidence type="ECO:0000256" key="4">
    <source>
        <dbReference type="HAMAP-Rule" id="MF_01401"/>
    </source>
</evidence>
<dbReference type="SUPFAM" id="SSF55068">
    <property type="entry name" value="Peptide methionine sulfoxide reductase"/>
    <property type="match status" value="1"/>
</dbReference>
<comment type="similarity">
    <text evidence="4">Belongs to the MsrA Met sulfoxide reductase family.</text>
</comment>
<evidence type="ECO:0000256" key="3">
    <source>
        <dbReference type="ARBA" id="ARBA00048782"/>
    </source>
</evidence>
<dbReference type="Gene3D" id="3.30.1060.10">
    <property type="entry name" value="Peptide methionine sulphoxide reductase MsrA"/>
    <property type="match status" value="1"/>
</dbReference>
<evidence type="ECO:0000256" key="2">
    <source>
        <dbReference type="ARBA" id="ARBA00047806"/>
    </source>
</evidence>
<dbReference type="InterPro" id="IPR036509">
    <property type="entry name" value="Met_Sox_Rdtase_MsrA_sf"/>
</dbReference>
<dbReference type="NCBIfam" id="TIGR00401">
    <property type="entry name" value="msrA"/>
    <property type="match status" value="1"/>
</dbReference>
<protein>
    <recommendedName>
        <fullName evidence="4">Peptide methionine sulfoxide reductase MsrA</fullName>
        <shortName evidence="4">Protein-methionine-S-oxide reductase</shortName>
        <ecNumber evidence="4">1.8.4.11</ecNumber>
    </recommendedName>
    <alternativeName>
        <fullName evidence="4">Peptide-methionine (S)-S-oxide reductase</fullName>
        <shortName evidence="4">Peptide Met(O) reductase</shortName>
    </alternativeName>
</protein>
<dbReference type="Proteomes" id="UP000282597">
    <property type="component" value="Chromosome"/>
</dbReference>
<comment type="function">
    <text evidence="4">Has an important function as a repair enzyme for proteins that have been inactivated by oxidation. Catalyzes the reversible oxidation-reduction of methionine sulfoxide in proteins to methionine.</text>
</comment>
<accession>A0A2Z6ETH4</accession>
<evidence type="ECO:0000256" key="1">
    <source>
        <dbReference type="ARBA" id="ARBA00023002"/>
    </source>
</evidence>
<evidence type="ECO:0000313" key="5">
    <source>
        <dbReference type="EMBL" id="BBE08723.1"/>
    </source>
</evidence>
<organism evidence="5 6">
    <name type="scientific">Mycoavidus cysteinexigens</name>
    <dbReference type="NCBI Taxonomy" id="1553431"/>
    <lineage>
        <taxon>Bacteria</taxon>
        <taxon>Pseudomonadati</taxon>
        <taxon>Pseudomonadota</taxon>
        <taxon>Betaproteobacteria</taxon>
        <taxon>Burkholderiales</taxon>
        <taxon>Burkholderiaceae</taxon>
        <taxon>Mycoavidus</taxon>
    </lineage>
</organism>
<gene>
    <name evidence="4" type="primary">msrA</name>
    <name evidence="5" type="ORF">MCB1EB_0562</name>
</gene>
<feature type="active site" evidence="4">
    <location>
        <position position="16"/>
    </location>
</feature>
<evidence type="ECO:0000313" key="6">
    <source>
        <dbReference type="Proteomes" id="UP000282597"/>
    </source>
</evidence>
<keyword evidence="6" id="KW-1185">Reference proteome</keyword>
<dbReference type="RefSeq" id="WP_045363097.1">
    <property type="nucleotide sequence ID" value="NZ_AP018150.1"/>
</dbReference>
<sequence>MSDEMRSETVTIGGGCFWCLEAVYREVAGVTSVVAGYAGGIVPHPTYAQVCSGNTGHAEVVQMQFDPLQISYAELLEIFFALHDPTQLNRQGHDIGTQYRSVIFTHSQAQHDSACAVINRLREEKIYAEPIVTEVAPLNDNYWPAEADHQAYFLQHPEQRYCQFVIAPKLAQFRKNFTDYLRT</sequence>
<comment type="catalytic activity">
    <reaction evidence="3 4">
        <text>[thioredoxin]-disulfide + L-methionine + H2O = L-methionine (S)-S-oxide + [thioredoxin]-dithiol</text>
        <dbReference type="Rhea" id="RHEA:19993"/>
        <dbReference type="Rhea" id="RHEA-COMP:10698"/>
        <dbReference type="Rhea" id="RHEA-COMP:10700"/>
        <dbReference type="ChEBI" id="CHEBI:15377"/>
        <dbReference type="ChEBI" id="CHEBI:29950"/>
        <dbReference type="ChEBI" id="CHEBI:50058"/>
        <dbReference type="ChEBI" id="CHEBI:57844"/>
        <dbReference type="ChEBI" id="CHEBI:58772"/>
        <dbReference type="EC" id="1.8.4.11"/>
    </reaction>
</comment>
<name>A0A2Z6ETH4_9BURK</name>
<dbReference type="GO" id="GO:0033744">
    <property type="term" value="F:L-methionine:thioredoxin-disulfide S-oxidoreductase activity"/>
    <property type="evidence" value="ECO:0007669"/>
    <property type="project" value="RHEA"/>
</dbReference>
<dbReference type="Pfam" id="PF01625">
    <property type="entry name" value="PMSR"/>
    <property type="match status" value="1"/>
</dbReference>
<dbReference type="KEGG" id="mcys:MCB1EB_0562"/>
<dbReference type="PANTHER" id="PTHR43774:SF1">
    <property type="entry name" value="PEPTIDE METHIONINE SULFOXIDE REDUCTASE MSRA 2"/>
    <property type="match status" value="1"/>
</dbReference>
<dbReference type="GO" id="GO:0008113">
    <property type="term" value="F:peptide-methionine (S)-S-oxide reductase activity"/>
    <property type="evidence" value="ECO:0007669"/>
    <property type="project" value="UniProtKB-UniRule"/>
</dbReference>
<dbReference type="EC" id="1.8.4.11" evidence="4"/>
<dbReference type="HAMAP" id="MF_01401">
    <property type="entry name" value="MsrA"/>
    <property type="match status" value="1"/>
</dbReference>
<dbReference type="InterPro" id="IPR002569">
    <property type="entry name" value="Met_Sox_Rdtase_MsrA_dom"/>
</dbReference>
<keyword evidence="1 4" id="KW-0560">Oxidoreductase</keyword>
<proteinExistence type="inferred from homology"/>